<dbReference type="SUPFAM" id="SSF101898">
    <property type="entry name" value="NHL repeat"/>
    <property type="match status" value="1"/>
</dbReference>
<name>A0A7S8ECM7_9CHLR</name>
<dbReference type="Proteomes" id="UP000594468">
    <property type="component" value="Chromosome"/>
</dbReference>
<evidence type="ECO:0000313" key="1">
    <source>
        <dbReference type="EMBL" id="QPC84505.1"/>
    </source>
</evidence>
<reference evidence="1 2" key="1">
    <citation type="submission" date="2020-02" db="EMBL/GenBank/DDBJ databases">
        <authorList>
            <person name="Zheng R.K."/>
            <person name="Sun C.M."/>
        </authorList>
    </citation>
    <scope>NUCLEOTIDE SEQUENCE [LARGE SCALE GENOMIC DNA]</scope>
    <source>
        <strain evidence="2">rifampicinis</strain>
    </source>
</reference>
<dbReference type="InterPro" id="IPR015943">
    <property type="entry name" value="WD40/YVTN_repeat-like_dom_sf"/>
</dbReference>
<accession>A0A7S8ECM7</accession>
<sequence>MAWRIHLTAQAVNHLYILPGKKPVLAAWSRPNRVEYYDLNTGTLLGDFKVPESPNGGKRTSDVWEDFISTLKGPDDATYLPVVQTKNTTIYTTDDGKLRLYRVYDNELYVQTEGREIKLDPGNAERFVSVDLDRALGMIVALDEQGKIHVYQQDMRLGAFDVGLSPNELTRSSVVVSRGGGSIFASDGHKLVLTDSSGTVRKSLPTYYLVSRLACSPNGGMLATSDAESGVIRIYHGESLVPTHQKFAIDLVAKATQIQLLADLPPLDTVARALTVHAKGVVAFAMSGVVCVTDVSEMDELPRPRKLL</sequence>
<keyword evidence="2" id="KW-1185">Reference proteome</keyword>
<proteinExistence type="predicted"/>
<dbReference type="KEGG" id="pmet:G4Y79_09055"/>
<gene>
    <name evidence="1" type="ORF">G4Y79_09055</name>
</gene>
<protein>
    <submittedName>
        <fullName evidence="1">Uncharacterized protein</fullName>
    </submittedName>
</protein>
<evidence type="ECO:0000313" key="2">
    <source>
        <dbReference type="Proteomes" id="UP000594468"/>
    </source>
</evidence>
<dbReference type="EMBL" id="CP062983">
    <property type="protein sequence ID" value="QPC84505.1"/>
    <property type="molecule type" value="Genomic_DNA"/>
</dbReference>
<dbReference type="AlphaFoldDB" id="A0A7S8ECM7"/>
<dbReference type="Gene3D" id="2.130.10.10">
    <property type="entry name" value="YVTN repeat-like/Quinoprotein amine dehydrogenase"/>
    <property type="match status" value="1"/>
</dbReference>
<organism evidence="1 2">
    <name type="scientific">Phototrophicus methaneseepsis</name>
    <dbReference type="NCBI Taxonomy" id="2710758"/>
    <lineage>
        <taxon>Bacteria</taxon>
        <taxon>Bacillati</taxon>
        <taxon>Chloroflexota</taxon>
        <taxon>Candidatus Thermofontia</taxon>
        <taxon>Phototrophicales</taxon>
        <taxon>Phototrophicaceae</taxon>
        <taxon>Phototrophicus</taxon>
    </lineage>
</organism>
<dbReference type="RefSeq" id="WP_195172568.1">
    <property type="nucleotide sequence ID" value="NZ_CP062983.1"/>
</dbReference>